<reference evidence="1 2" key="1">
    <citation type="journal article" date="2019" name="Commun. Biol.">
        <title>The bagworm genome reveals a unique fibroin gene that provides high tensile strength.</title>
        <authorList>
            <person name="Kono N."/>
            <person name="Nakamura H."/>
            <person name="Ohtoshi R."/>
            <person name="Tomita M."/>
            <person name="Numata K."/>
            <person name="Arakawa K."/>
        </authorList>
    </citation>
    <scope>NUCLEOTIDE SEQUENCE [LARGE SCALE GENOMIC DNA]</scope>
</reference>
<dbReference type="AlphaFoldDB" id="A0A4C1TMR6"/>
<accession>A0A4C1TMR6</accession>
<dbReference type="Proteomes" id="UP000299102">
    <property type="component" value="Unassembled WGS sequence"/>
</dbReference>
<keyword evidence="2" id="KW-1185">Reference proteome</keyword>
<proteinExistence type="predicted"/>
<gene>
    <name evidence="1" type="ORF">EVAR_6621_1</name>
</gene>
<evidence type="ECO:0000313" key="2">
    <source>
        <dbReference type="Proteomes" id="UP000299102"/>
    </source>
</evidence>
<organism evidence="1 2">
    <name type="scientific">Eumeta variegata</name>
    <name type="common">Bagworm moth</name>
    <name type="synonym">Eumeta japonica</name>
    <dbReference type="NCBI Taxonomy" id="151549"/>
    <lineage>
        <taxon>Eukaryota</taxon>
        <taxon>Metazoa</taxon>
        <taxon>Ecdysozoa</taxon>
        <taxon>Arthropoda</taxon>
        <taxon>Hexapoda</taxon>
        <taxon>Insecta</taxon>
        <taxon>Pterygota</taxon>
        <taxon>Neoptera</taxon>
        <taxon>Endopterygota</taxon>
        <taxon>Lepidoptera</taxon>
        <taxon>Glossata</taxon>
        <taxon>Ditrysia</taxon>
        <taxon>Tineoidea</taxon>
        <taxon>Psychidae</taxon>
        <taxon>Oiketicinae</taxon>
        <taxon>Eumeta</taxon>
    </lineage>
</organism>
<sequence length="133" mass="14881">MTQISSRAQLQVAFVTCFDSGRRRGRRHGPDAARTSTTARTAAAAALSALGPRHRPPPDTKHELACSIRTICVRSLIEFAKRTYQLKQARSYQGEHVIGNDGFVIEVRRRASKPTSRAVGFKYLMDIYRTHPV</sequence>
<name>A0A4C1TMR6_EUMVA</name>
<evidence type="ECO:0000313" key="1">
    <source>
        <dbReference type="EMBL" id="GBP14970.1"/>
    </source>
</evidence>
<protein>
    <submittedName>
        <fullName evidence="1">Uncharacterized protein</fullName>
    </submittedName>
</protein>
<dbReference type="EMBL" id="BGZK01000068">
    <property type="protein sequence ID" value="GBP14970.1"/>
    <property type="molecule type" value="Genomic_DNA"/>
</dbReference>
<comment type="caution">
    <text evidence="1">The sequence shown here is derived from an EMBL/GenBank/DDBJ whole genome shotgun (WGS) entry which is preliminary data.</text>
</comment>